<evidence type="ECO:0000313" key="1">
    <source>
        <dbReference type="EMBL" id="KAA1102887.1"/>
    </source>
</evidence>
<accession>A0A5B0PML7</accession>
<proteinExistence type="predicted"/>
<dbReference type="AlphaFoldDB" id="A0A5B0PML7"/>
<name>A0A5B0PML7_PUCGR</name>
<dbReference type="Proteomes" id="UP000325313">
    <property type="component" value="Unassembled WGS sequence"/>
</dbReference>
<comment type="caution">
    <text evidence="1">The sequence shown here is derived from an EMBL/GenBank/DDBJ whole genome shotgun (WGS) entry which is preliminary data.</text>
</comment>
<dbReference type="EMBL" id="VDEP01000337">
    <property type="protein sequence ID" value="KAA1102887.1"/>
    <property type="molecule type" value="Genomic_DNA"/>
</dbReference>
<reference evidence="1 2" key="1">
    <citation type="submission" date="2019-05" db="EMBL/GenBank/DDBJ databases">
        <title>Emergence of the Ug99 lineage of the wheat stem rust pathogen through somatic hybridization.</title>
        <authorList>
            <person name="Li F."/>
            <person name="Upadhyaya N.M."/>
            <person name="Sperschneider J."/>
            <person name="Matny O."/>
            <person name="Nguyen-Phuc H."/>
            <person name="Mago R."/>
            <person name="Raley C."/>
            <person name="Miller M.E."/>
            <person name="Silverstein K.A.T."/>
            <person name="Henningsen E."/>
            <person name="Hirsch C.D."/>
            <person name="Visser B."/>
            <person name="Pretorius Z.A."/>
            <person name="Steffenson B.J."/>
            <person name="Schwessinger B."/>
            <person name="Dodds P.N."/>
            <person name="Figueroa M."/>
        </authorList>
    </citation>
    <scope>NUCLEOTIDE SEQUENCE [LARGE SCALE GENOMIC DNA]</scope>
    <source>
        <strain evidence="1 2">Ug99</strain>
    </source>
</reference>
<evidence type="ECO:0000313" key="2">
    <source>
        <dbReference type="Proteomes" id="UP000325313"/>
    </source>
</evidence>
<gene>
    <name evidence="1" type="ORF">PGTUg99_036975</name>
</gene>
<protein>
    <submittedName>
        <fullName evidence="1">Uncharacterized protein</fullName>
    </submittedName>
</protein>
<sequence>MPERIFNGASIGRLGTHFDSPEYESATLRIQDTQRCRLMHNSHHQKLAKPNLIGKSPLYKNSTPTVTSSFSFPHTLIHKTHVKNRETK</sequence>
<organism evidence="1 2">
    <name type="scientific">Puccinia graminis f. sp. tritici</name>
    <dbReference type="NCBI Taxonomy" id="56615"/>
    <lineage>
        <taxon>Eukaryota</taxon>
        <taxon>Fungi</taxon>
        <taxon>Dikarya</taxon>
        <taxon>Basidiomycota</taxon>
        <taxon>Pucciniomycotina</taxon>
        <taxon>Pucciniomycetes</taxon>
        <taxon>Pucciniales</taxon>
        <taxon>Pucciniaceae</taxon>
        <taxon>Puccinia</taxon>
    </lineage>
</organism>